<protein>
    <recommendedName>
        <fullName evidence="5">Anaphase-promoting complex subunit 4 WD40 domain-containing protein</fullName>
    </recommendedName>
</protein>
<feature type="domain" description="Nucleolar protein 10-like N-terminal" evidence="2">
    <location>
        <begin position="7"/>
        <end position="318"/>
    </location>
</feature>
<dbReference type="HOGENOM" id="CLU_009923_1_0_1"/>
<dbReference type="InterPro" id="IPR040382">
    <property type="entry name" value="NOL10/Enp2"/>
</dbReference>
<dbReference type="Gene3D" id="2.130.10.10">
    <property type="entry name" value="YVTN repeat-like/Quinoprotein amine dehydrogenase"/>
    <property type="match status" value="1"/>
</dbReference>
<dbReference type="Pfam" id="PF23098">
    <property type="entry name" value="Beta-prop_NOL10_N"/>
    <property type="match status" value="1"/>
</dbReference>
<organism evidence="3 4">
    <name type="scientific">Nematocida ausubeli (strain ATCC PRA-371 / ERTm2)</name>
    <name type="common">Nematode killer fungus</name>
    <dbReference type="NCBI Taxonomy" id="1913371"/>
    <lineage>
        <taxon>Eukaryota</taxon>
        <taxon>Fungi</taxon>
        <taxon>Fungi incertae sedis</taxon>
        <taxon>Microsporidia</taxon>
        <taxon>Nematocida</taxon>
    </lineage>
</organism>
<dbReference type="AlphaFoldDB" id="A0A086IZW3"/>
<dbReference type="GO" id="GO:0032040">
    <property type="term" value="C:small-subunit processome"/>
    <property type="evidence" value="ECO:0007669"/>
    <property type="project" value="TreeGrafter"/>
</dbReference>
<dbReference type="GO" id="GO:0030686">
    <property type="term" value="C:90S preribosome"/>
    <property type="evidence" value="ECO:0007669"/>
    <property type="project" value="TreeGrafter"/>
</dbReference>
<evidence type="ECO:0008006" key="5">
    <source>
        <dbReference type="Google" id="ProtNLM"/>
    </source>
</evidence>
<dbReference type="RefSeq" id="XP_052903986.1">
    <property type="nucleotide sequence ID" value="XM_053049815.1"/>
</dbReference>
<evidence type="ECO:0000259" key="1">
    <source>
        <dbReference type="Pfam" id="PF23097"/>
    </source>
</evidence>
<dbReference type="GeneID" id="77677178"/>
<dbReference type="PANTHER" id="PTHR14927">
    <property type="entry name" value="NUCLEOLAR PROTEIN 10"/>
    <property type="match status" value="1"/>
</dbReference>
<dbReference type="EMBL" id="AKIJ01000005">
    <property type="protein sequence ID" value="KFG25431.1"/>
    <property type="molecule type" value="Genomic_DNA"/>
</dbReference>
<dbReference type="GO" id="GO:0000462">
    <property type="term" value="P:maturation of SSU-rRNA from tricistronic rRNA transcript (SSU-rRNA, 5.8S rRNA, LSU-rRNA)"/>
    <property type="evidence" value="ECO:0007669"/>
    <property type="project" value="TreeGrafter"/>
</dbReference>
<dbReference type="InterPro" id="IPR001680">
    <property type="entry name" value="WD40_rpt"/>
</dbReference>
<dbReference type="PANTHER" id="PTHR14927:SF0">
    <property type="entry name" value="NUCLEOLAR PROTEIN 10"/>
    <property type="match status" value="1"/>
</dbReference>
<sequence length="373" mass="41179">MVNATEVSVLHGFEFPTYCNYLEISADSKALMATGGYSPSTALFDLQEHTLKVERHADYELMKGAFLGEDWSKIALLSNAAKVEFQTQFGKHDAVSLPQQCRDIKADKINADVVLVGKSGGIHRFSMTAGKFLPSLETGLSSGEELALNTSHTLCAVVGSSDFGKTGLCEFIDTRDSKKVTTLSIDSPATACTFSEDGMIFAVGSEAGIVSVYDMRSANPLIQKDHNYDFRIKKIQIKNKTVLSMDQKGVKIWTVNSGKTLATAQPSFDANSFTTSDGIVFIGGNTEHMKTYYVPALGAIPGWCSNLEGATEEMDEMQKMTYYDQYRFITEDELVRIKLQKEVGKSIKPHMHGYLIPHALYNKHTENNKKKLD</sequence>
<evidence type="ECO:0000313" key="4">
    <source>
        <dbReference type="Proteomes" id="UP000054524"/>
    </source>
</evidence>
<dbReference type="SUPFAM" id="SSF50978">
    <property type="entry name" value="WD40 repeat-like"/>
    <property type="match status" value="1"/>
</dbReference>
<proteinExistence type="predicted"/>
<comment type="caution">
    <text evidence="3">The sequence shown here is derived from an EMBL/GenBank/DDBJ whole genome shotgun (WGS) entry which is preliminary data.</text>
</comment>
<dbReference type="SMART" id="SM00320">
    <property type="entry name" value="WD40"/>
    <property type="match status" value="2"/>
</dbReference>
<accession>A0A086IZW3</accession>
<dbReference type="InterPro" id="IPR056550">
    <property type="entry name" value="NOL10_2nd"/>
</dbReference>
<dbReference type="InterPro" id="IPR056551">
    <property type="entry name" value="Beta-prop_NOL10_N"/>
</dbReference>
<reference evidence="3 4" key="1">
    <citation type="journal article" date="2014" name="Genome Announc.">
        <title>Genome Sequence of the Microsporidian Species Nematocida sp1 Strain ERTm6 (ATCC PRA-372).</title>
        <authorList>
            <person name="Bakowski M.A."/>
            <person name="Priest M."/>
            <person name="Young S."/>
            <person name="Cuomo C.A."/>
            <person name="Troemel E.R."/>
        </authorList>
    </citation>
    <scope>NUCLEOTIDE SEQUENCE [LARGE SCALE GENOMIC DNA]</scope>
    <source>
        <strain evidence="3 4">ERTm6</strain>
    </source>
</reference>
<evidence type="ECO:0000259" key="2">
    <source>
        <dbReference type="Pfam" id="PF23098"/>
    </source>
</evidence>
<evidence type="ECO:0000313" key="3">
    <source>
        <dbReference type="EMBL" id="KFG25431.1"/>
    </source>
</evidence>
<dbReference type="InterPro" id="IPR015943">
    <property type="entry name" value="WD40/YVTN_repeat-like_dom_sf"/>
</dbReference>
<dbReference type="InterPro" id="IPR036322">
    <property type="entry name" value="WD40_repeat_dom_sf"/>
</dbReference>
<dbReference type="Proteomes" id="UP000054524">
    <property type="component" value="Unassembled WGS sequence"/>
</dbReference>
<dbReference type="Pfam" id="PF23097">
    <property type="entry name" value="NOL10_2nd"/>
    <property type="match status" value="1"/>
</dbReference>
<keyword evidence="4" id="KW-1185">Reference proteome</keyword>
<name>A0A086IZW3_NEMA1</name>
<feature type="domain" description="Nucleolar protein 10-like second" evidence="1">
    <location>
        <begin position="323"/>
        <end position="364"/>
    </location>
</feature>
<gene>
    <name evidence="3" type="ORF">NESG_02205</name>
</gene>